<evidence type="ECO:0000313" key="1">
    <source>
        <dbReference type="EMBL" id="QGO04397.1"/>
    </source>
</evidence>
<keyword evidence="2" id="KW-1185">Reference proteome</keyword>
<gene>
    <name evidence="1" type="ORF">Psal009_00263</name>
</gene>
<sequence length="153" mass="17623">MQKLTPAPQDFDWQHLTLPSSPNYFLLIPSTTINLIKGQLSYIPSRIQVSPQFNCSIDELQPLCLKHITNQARTTIYPGDNNAQTHYIQRSLLFRFPDIISIEIQAVNRDTATLFLYSRSVYGYSDFGVNKRRVKNLMKELNKEVINSPYALT</sequence>
<name>A0A9Q5YG76_PISSA</name>
<organism evidence="1 2">
    <name type="scientific">Piscirickettsia salmonis</name>
    <dbReference type="NCBI Taxonomy" id="1238"/>
    <lineage>
        <taxon>Bacteria</taxon>
        <taxon>Pseudomonadati</taxon>
        <taxon>Pseudomonadota</taxon>
        <taxon>Gammaproteobacteria</taxon>
        <taxon>Thiotrichales</taxon>
        <taxon>Piscirickettsiaceae</taxon>
        <taxon>Piscirickettsia</taxon>
    </lineage>
</organism>
<dbReference type="EMBL" id="CP038908">
    <property type="protein sequence ID" value="QGO04397.1"/>
    <property type="molecule type" value="Genomic_DNA"/>
</dbReference>
<dbReference type="Pfam" id="PF07386">
    <property type="entry name" value="DUF1499"/>
    <property type="match status" value="1"/>
</dbReference>
<dbReference type="AlphaFoldDB" id="A0A9Q5YG76"/>
<protein>
    <submittedName>
        <fullName evidence="1">Uncharacterized protein</fullName>
    </submittedName>
</protein>
<proteinExistence type="predicted"/>
<accession>A0A9Q5YG76</accession>
<dbReference type="RefSeq" id="WP_016211358.1">
    <property type="nucleotide sequence ID" value="NZ_CP012413.1"/>
</dbReference>
<reference evidence="1 2" key="1">
    <citation type="submission" date="2019-04" db="EMBL/GenBank/DDBJ databases">
        <title>Complete genome sequencing of Piscirickettsia salmonis strain Psal-009.</title>
        <authorList>
            <person name="Schober I."/>
            <person name="Bunk B."/>
            <person name="Sproer C."/>
            <person name="Carril G.P."/>
            <person name="Riedel T."/>
            <person name="Flores-Herrera P.A."/>
            <person name="Nourdin-Galindo G."/>
            <person name="Marshall S.H."/>
            <person name="Overmann J."/>
        </authorList>
    </citation>
    <scope>NUCLEOTIDE SEQUENCE [LARGE SCALE GENOMIC DNA]</scope>
    <source>
        <strain evidence="1 2">Psal-009</strain>
    </source>
</reference>
<evidence type="ECO:0000313" key="2">
    <source>
        <dbReference type="Proteomes" id="UP000422232"/>
    </source>
</evidence>
<dbReference type="InterPro" id="IPR010865">
    <property type="entry name" value="DUF1499"/>
</dbReference>
<dbReference type="GeneID" id="66739465"/>
<dbReference type="Proteomes" id="UP000422232">
    <property type="component" value="Chromosome"/>
</dbReference>